<dbReference type="EMBL" id="ML737320">
    <property type="protein sequence ID" value="KAE8334249.1"/>
    <property type="molecule type" value="Genomic_DNA"/>
</dbReference>
<feature type="region of interest" description="Disordered" evidence="2">
    <location>
        <begin position="158"/>
        <end position="180"/>
    </location>
</feature>
<evidence type="ECO:0000256" key="2">
    <source>
        <dbReference type="SAM" id="MobiDB-lite"/>
    </source>
</evidence>
<evidence type="ECO:0000256" key="1">
    <source>
        <dbReference type="SAM" id="Coils"/>
    </source>
</evidence>
<accession>A0A5N6XQ40</accession>
<protein>
    <submittedName>
        <fullName evidence="3">Uncharacterized protein</fullName>
    </submittedName>
</protein>
<feature type="region of interest" description="Disordered" evidence="2">
    <location>
        <begin position="1"/>
        <end position="99"/>
    </location>
</feature>
<sequence>MKVPNPHSGGLPSASRWAPLSGIPPPPSPPPPTPIYRGGPRTLDMPIDLGQISYSESSRAPSRTSSRTSSRSSRSTQSAYGTRKREGTGPVLNPQSLRKLAESLENQEYERQAEIRTIQAYINEIIEAQAVQQRIREQQYEARIKTLEEKVQEVQQATISLTNPGPETAKKELIQAPQAA</sequence>
<organism evidence="3">
    <name type="scientific">Aspergillus arachidicola</name>
    <dbReference type="NCBI Taxonomy" id="656916"/>
    <lineage>
        <taxon>Eukaryota</taxon>
        <taxon>Fungi</taxon>
        <taxon>Dikarya</taxon>
        <taxon>Ascomycota</taxon>
        <taxon>Pezizomycotina</taxon>
        <taxon>Eurotiomycetes</taxon>
        <taxon>Eurotiomycetidae</taxon>
        <taxon>Eurotiales</taxon>
        <taxon>Aspergillaceae</taxon>
        <taxon>Aspergillus</taxon>
        <taxon>Aspergillus subgen. Circumdati</taxon>
    </lineage>
</organism>
<gene>
    <name evidence="3" type="ORF">BDV24DRAFT_170384</name>
</gene>
<name>A0A5N6XQ40_9EURO</name>
<feature type="compositionally biased region" description="Low complexity" evidence="2">
    <location>
        <begin position="53"/>
        <end position="78"/>
    </location>
</feature>
<proteinExistence type="predicted"/>
<keyword evidence="1" id="KW-0175">Coiled coil</keyword>
<dbReference type="AlphaFoldDB" id="A0A5N6XQ40"/>
<feature type="coiled-coil region" evidence="1">
    <location>
        <begin position="130"/>
        <end position="157"/>
    </location>
</feature>
<dbReference type="OrthoDB" id="10549323at2759"/>
<dbReference type="Proteomes" id="UP000325558">
    <property type="component" value="Unassembled WGS sequence"/>
</dbReference>
<reference evidence="3" key="1">
    <citation type="submission" date="2019-04" db="EMBL/GenBank/DDBJ databases">
        <title>Friends and foes A comparative genomics study of 23 Aspergillus species from section Flavi.</title>
        <authorList>
            <consortium name="DOE Joint Genome Institute"/>
            <person name="Kjaerbolling I."/>
            <person name="Vesth T."/>
            <person name="Frisvad J.C."/>
            <person name="Nybo J.L."/>
            <person name="Theobald S."/>
            <person name="Kildgaard S."/>
            <person name="Isbrandt T."/>
            <person name="Kuo A."/>
            <person name="Sato A."/>
            <person name="Lyhne E.K."/>
            <person name="Kogle M.E."/>
            <person name="Wiebenga A."/>
            <person name="Kun R.S."/>
            <person name="Lubbers R.J."/>
            <person name="Makela M.R."/>
            <person name="Barry K."/>
            <person name="Chovatia M."/>
            <person name="Clum A."/>
            <person name="Daum C."/>
            <person name="Haridas S."/>
            <person name="He G."/>
            <person name="LaButti K."/>
            <person name="Lipzen A."/>
            <person name="Mondo S."/>
            <person name="Riley R."/>
            <person name="Salamov A."/>
            <person name="Simmons B.A."/>
            <person name="Magnuson J.K."/>
            <person name="Henrissat B."/>
            <person name="Mortensen U.H."/>
            <person name="Larsen T.O."/>
            <person name="Devries R.P."/>
            <person name="Grigoriev I.V."/>
            <person name="Machida M."/>
            <person name="Baker S.E."/>
            <person name="Andersen M.R."/>
        </authorList>
    </citation>
    <scope>NUCLEOTIDE SEQUENCE</scope>
    <source>
        <strain evidence="3">CBS 117612</strain>
    </source>
</reference>
<evidence type="ECO:0000313" key="3">
    <source>
        <dbReference type="EMBL" id="KAE8334249.1"/>
    </source>
</evidence>
<feature type="compositionally biased region" description="Pro residues" evidence="2">
    <location>
        <begin position="22"/>
        <end position="34"/>
    </location>
</feature>